<keyword evidence="7" id="KW-1133">Transmembrane helix</keyword>
<comment type="subcellular location">
    <subcellularLocation>
        <location evidence="1">Membrane</location>
        <topology evidence="1">Single-pass type II membrane protein</topology>
    </subcellularLocation>
</comment>
<evidence type="ECO:0000256" key="7">
    <source>
        <dbReference type="ARBA" id="ARBA00022989"/>
    </source>
</evidence>
<evidence type="ECO:0000256" key="3">
    <source>
        <dbReference type="ARBA" id="ARBA00022676"/>
    </source>
</evidence>
<evidence type="ECO:0000256" key="12">
    <source>
        <dbReference type="ARBA" id="ARBA00049181"/>
    </source>
</evidence>
<keyword evidence="9" id="KW-0325">Glycoprotein</keyword>
<evidence type="ECO:0000256" key="11">
    <source>
        <dbReference type="ARBA" id="ARBA00038854"/>
    </source>
</evidence>
<comment type="catalytic activity">
    <reaction evidence="12">
        <text>3-O-(beta-D-glucosyl)-L-seryl-[EGF-like domain protein] + UDP-alpha-D-xylose = 3-O-[alpha-D-xylosyl-(1-&gt;3)-beta-D-glucosyl]-L-seryl-[EGF-like domain protein] + UDP + H(+)</text>
        <dbReference type="Rhea" id="RHEA:56064"/>
        <dbReference type="Rhea" id="RHEA-COMP:14610"/>
        <dbReference type="Rhea" id="RHEA-COMP:14611"/>
        <dbReference type="ChEBI" id="CHEBI:15378"/>
        <dbReference type="ChEBI" id="CHEBI:57632"/>
        <dbReference type="ChEBI" id="CHEBI:58223"/>
        <dbReference type="ChEBI" id="CHEBI:140575"/>
        <dbReference type="ChEBI" id="CHEBI:140576"/>
        <dbReference type="EC" id="2.4.2.42"/>
    </reaction>
</comment>
<evidence type="ECO:0000256" key="4">
    <source>
        <dbReference type="ARBA" id="ARBA00022679"/>
    </source>
</evidence>
<dbReference type="InterPro" id="IPR029044">
    <property type="entry name" value="Nucleotide-diphossugar_trans"/>
</dbReference>
<dbReference type="GO" id="GO:0016266">
    <property type="term" value="P:protein O-linked glycosylation via N-acetyl-galactosamine"/>
    <property type="evidence" value="ECO:0000318"/>
    <property type="project" value="GO_Central"/>
</dbReference>
<keyword evidence="8" id="KW-0472">Membrane</keyword>
<dbReference type="PANTHER" id="PTHR46012:SF2">
    <property type="entry name" value="IP22168P"/>
    <property type="match status" value="1"/>
</dbReference>
<accession>F6RNX9</accession>
<protein>
    <recommendedName>
        <fullName evidence="11">UDP-D-xylose:beta-D-glucoside alpha-1,3-D-xylosyltransferase</fullName>
        <ecNumber evidence="11">2.4.2.42</ecNumber>
    </recommendedName>
</protein>
<evidence type="ECO:0000313" key="14">
    <source>
        <dbReference type="Proteomes" id="UP000008144"/>
    </source>
</evidence>
<reference evidence="13" key="4">
    <citation type="submission" date="2025-09" db="UniProtKB">
        <authorList>
            <consortium name="Ensembl"/>
        </authorList>
    </citation>
    <scope>IDENTIFICATION</scope>
</reference>
<dbReference type="EMBL" id="EAAA01000558">
    <property type="status" value="NOT_ANNOTATED_CDS"/>
    <property type="molecule type" value="Genomic_DNA"/>
</dbReference>
<organism evidence="13 14">
    <name type="scientific">Ciona intestinalis</name>
    <name type="common">Transparent sea squirt</name>
    <name type="synonym">Ascidia intestinalis</name>
    <dbReference type="NCBI Taxonomy" id="7719"/>
    <lineage>
        <taxon>Eukaryota</taxon>
        <taxon>Metazoa</taxon>
        <taxon>Chordata</taxon>
        <taxon>Tunicata</taxon>
        <taxon>Ascidiacea</taxon>
        <taxon>Phlebobranchia</taxon>
        <taxon>Cionidae</taxon>
        <taxon>Ciona</taxon>
    </lineage>
</organism>
<keyword evidence="6" id="KW-0735">Signal-anchor</keyword>
<dbReference type="GeneTree" id="ENSGT00940000168050"/>
<reference evidence="13" key="2">
    <citation type="journal article" date="2008" name="Genome Biol.">
        <title>Improved genome assembly and evidence-based global gene model set for the chordate Ciona intestinalis: new insight into intron and operon populations.</title>
        <authorList>
            <person name="Satou Y."/>
            <person name="Mineta K."/>
            <person name="Ogasawara M."/>
            <person name="Sasakura Y."/>
            <person name="Shoguchi E."/>
            <person name="Ueno K."/>
            <person name="Yamada L."/>
            <person name="Matsumoto J."/>
            <person name="Wasserscheid J."/>
            <person name="Dewar K."/>
            <person name="Wiley G.B."/>
            <person name="Macmil S.L."/>
            <person name="Roe B.A."/>
            <person name="Zeller R.W."/>
            <person name="Hastings K.E."/>
            <person name="Lemaire P."/>
            <person name="Lindquist E."/>
            <person name="Endo T."/>
            <person name="Hotta K."/>
            <person name="Inaba K."/>
        </authorList>
    </citation>
    <scope>NUCLEOTIDE SEQUENCE [LARGE SCALE GENOMIC DNA]</scope>
    <source>
        <strain evidence="13">wild type</strain>
    </source>
</reference>
<keyword evidence="5" id="KW-0812">Transmembrane</keyword>
<dbReference type="GO" id="GO:0016020">
    <property type="term" value="C:membrane"/>
    <property type="evidence" value="ECO:0007669"/>
    <property type="project" value="UniProtKB-SubCell"/>
</dbReference>
<evidence type="ECO:0000256" key="6">
    <source>
        <dbReference type="ARBA" id="ARBA00022968"/>
    </source>
</evidence>
<dbReference type="AlphaFoldDB" id="F6RNX9"/>
<proteinExistence type="inferred from homology"/>
<dbReference type="Gene3D" id="3.90.550.10">
    <property type="entry name" value="Spore Coat Polysaccharide Biosynthesis Protein SpsA, Chain A"/>
    <property type="match status" value="1"/>
</dbReference>
<dbReference type="FunCoup" id="F6RNX9">
    <property type="interactions" value="99"/>
</dbReference>
<dbReference type="Pfam" id="PF01501">
    <property type="entry name" value="Glyco_transf_8"/>
    <property type="match status" value="1"/>
</dbReference>
<evidence type="ECO:0000256" key="9">
    <source>
        <dbReference type="ARBA" id="ARBA00023180"/>
    </source>
</evidence>
<evidence type="ECO:0000256" key="1">
    <source>
        <dbReference type="ARBA" id="ARBA00004606"/>
    </source>
</evidence>
<dbReference type="OMA" id="NRYIMRQ"/>
<name>F6RNX9_CIOIN</name>
<reference evidence="13" key="3">
    <citation type="submission" date="2025-08" db="UniProtKB">
        <authorList>
            <consortium name="Ensembl"/>
        </authorList>
    </citation>
    <scope>IDENTIFICATION</scope>
</reference>
<sequence length="387" mass="45837">MCRVRWTFVLLSFLVVWLFFLLRKQYISKQLAHKQHPGRIFQTDETMHLAMAACRGKSLTIVKEATTMIKSAIIFSRSRIHVHIFTENLEDEFRKEFATWPLSAKRKFLLTIHPLVYPLDPEELKVMKNWWGPCASFRLFLPTVLDKTDSVLYVDTDVIFLTPPEELWRHFYLFNDRQVAALAPRVGWSFQVPNDNANFIRMQDGKKTQVNSGVFLMNLTRMRQPVFATESESRQKISWNKKLLFPLYRKHKEDMYGDQNLINLVFHYNPDLIYFLPCKYNYHHKFCFDAYRERWCTSAESDGAAVIHGNANTFYNNYAPAFRAISNAMRAYNFERDLERYLLSPMESGLTDPSVEAHEHCGNKTYLFLKNIRKMVKRRRNFSHKPK</sequence>
<dbReference type="InParanoid" id="F6RNX9"/>
<dbReference type="SUPFAM" id="SSF53448">
    <property type="entry name" value="Nucleotide-diphospho-sugar transferases"/>
    <property type="match status" value="1"/>
</dbReference>
<reference evidence="14" key="1">
    <citation type="journal article" date="2002" name="Science">
        <title>The draft genome of Ciona intestinalis: insights into chordate and vertebrate origins.</title>
        <authorList>
            <person name="Dehal P."/>
            <person name="Satou Y."/>
            <person name="Campbell R.K."/>
            <person name="Chapman J."/>
            <person name="Degnan B."/>
            <person name="De Tomaso A."/>
            <person name="Davidson B."/>
            <person name="Di Gregorio A."/>
            <person name="Gelpke M."/>
            <person name="Goodstein D.M."/>
            <person name="Harafuji N."/>
            <person name="Hastings K.E."/>
            <person name="Ho I."/>
            <person name="Hotta K."/>
            <person name="Huang W."/>
            <person name="Kawashima T."/>
            <person name="Lemaire P."/>
            <person name="Martinez D."/>
            <person name="Meinertzhagen I.A."/>
            <person name="Necula S."/>
            <person name="Nonaka M."/>
            <person name="Putnam N."/>
            <person name="Rash S."/>
            <person name="Saiga H."/>
            <person name="Satake M."/>
            <person name="Terry A."/>
            <person name="Yamada L."/>
            <person name="Wang H.G."/>
            <person name="Awazu S."/>
            <person name="Azumi K."/>
            <person name="Boore J."/>
            <person name="Branno M."/>
            <person name="Chin-Bow S."/>
            <person name="DeSantis R."/>
            <person name="Doyle S."/>
            <person name="Francino P."/>
            <person name="Keys D.N."/>
            <person name="Haga S."/>
            <person name="Hayashi H."/>
            <person name="Hino K."/>
            <person name="Imai K.S."/>
            <person name="Inaba K."/>
            <person name="Kano S."/>
            <person name="Kobayashi K."/>
            <person name="Kobayashi M."/>
            <person name="Lee B.I."/>
            <person name="Makabe K.W."/>
            <person name="Manohar C."/>
            <person name="Matassi G."/>
            <person name="Medina M."/>
            <person name="Mochizuki Y."/>
            <person name="Mount S."/>
            <person name="Morishita T."/>
            <person name="Miura S."/>
            <person name="Nakayama A."/>
            <person name="Nishizaka S."/>
            <person name="Nomoto H."/>
            <person name="Ohta F."/>
            <person name="Oishi K."/>
            <person name="Rigoutsos I."/>
            <person name="Sano M."/>
            <person name="Sasaki A."/>
            <person name="Sasakura Y."/>
            <person name="Shoguchi E."/>
            <person name="Shin-i T."/>
            <person name="Spagnuolo A."/>
            <person name="Stainier D."/>
            <person name="Suzuki M.M."/>
            <person name="Tassy O."/>
            <person name="Takatori N."/>
            <person name="Tokuoka M."/>
            <person name="Yagi K."/>
            <person name="Yoshizaki F."/>
            <person name="Wada S."/>
            <person name="Zhang C."/>
            <person name="Hyatt P.D."/>
            <person name="Larimer F."/>
            <person name="Detter C."/>
            <person name="Doggett N."/>
            <person name="Glavina T."/>
            <person name="Hawkins T."/>
            <person name="Richardson P."/>
            <person name="Lucas S."/>
            <person name="Kohara Y."/>
            <person name="Levine M."/>
            <person name="Satoh N."/>
            <person name="Rokhsar D.S."/>
        </authorList>
    </citation>
    <scope>NUCLEOTIDE SEQUENCE [LARGE SCALE GENOMIC DNA]</scope>
</reference>
<dbReference type="EC" id="2.4.2.42" evidence="11"/>
<dbReference type="PANTHER" id="PTHR46012">
    <property type="entry name" value="IP22168P"/>
    <property type="match status" value="1"/>
</dbReference>
<dbReference type="InterPro" id="IPR051993">
    <property type="entry name" value="Glycosyltransferase_8"/>
</dbReference>
<dbReference type="GO" id="GO:0140563">
    <property type="term" value="F:UDP-D-xylose:beta-D-glucoside alpha-1,3-D-xylosyltransferase activity"/>
    <property type="evidence" value="ECO:0007669"/>
    <property type="project" value="UniProtKB-EC"/>
</dbReference>
<dbReference type="Proteomes" id="UP000008144">
    <property type="component" value="Chromosome 10"/>
</dbReference>
<dbReference type="HOGENOM" id="CLU_040965_0_0_1"/>
<keyword evidence="4" id="KW-0808">Transferase</keyword>
<dbReference type="InterPro" id="IPR002495">
    <property type="entry name" value="Glyco_trans_8"/>
</dbReference>
<evidence type="ECO:0000256" key="8">
    <source>
        <dbReference type="ARBA" id="ARBA00023136"/>
    </source>
</evidence>
<evidence type="ECO:0000256" key="5">
    <source>
        <dbReference type="ARBA" id="ARBA00022692"/>
    </source>
</evidence>
<evidence type="ECO:0000256" key="2">
    <source>
        <dbReference type="ARBA" id="ARBA00006351"/>
    </source>
</evidence>
<keyword evidence="3" id="KW-0328">Glycosyltransferase</keyword>
<comment type="similarity">
    <text evidence="2">Belongs to the glycosyltransferase 8 family.</text>
</comment>
<dbReference type="Ensembl" id="ENSCINT00000025672.2">
    <property type="protein sequence ID" value="ENSCINP00000025426.2"/>
    <property type="gene ID" value="ENSCING00000013967.2"/>
</dbReference>
<evidence type="ECO:0000256" key="10">
    <source>
        <dbReference type="ARBA" id="ARBA00037301"/>
    </source>
</evidence>
<comment type="function">
    <text evidence="10">Glycosyltransferase which elongates the O-linked glucose attached to EGF-like repeats in the extracellular domain of Notch proteins by catalyzing the addition of xylose.</text>
</comment>
<evidence type="ECO:0000313" key="13">
    <source>
        <dbReference type="Ensembl" id="ENSCINP00000025426.2"/>
    </source>
</evidence>
<keyword evidence="14" id="KW-1185">Reference proteome</keyword>
<dbReference type="GO" id="GO:0035252">
    <property type="term" value="F:UDP-xylosyltransferase activity"/>
    <property type="evidence" value="ECO:0000318"/>
    <property type="project" value="GO_Central"/>
</dbReference>